<comment type="caution">
    <text evidence="1">The sequence shown here is derived from an EMBL/GenBank/DDBJ whole genome shotgun (WGS) entry which is preliminary data.</text>
</comment>
<sequence length="154" mass="16454">MLSTMPHNQCVPACPASPGEEGREDFIAKVRAIFGLREEYGMDLSFGCKITDDAGEEINLEGWECYDAAVHCASICAGQRTAKALNLQVADAVLGLSTAAATSSEPHVRATESEEAPPGCMRLVMDSISTLWEALQKFGKRVADEAQALGNYGL</sequence>
<proteinExistence type="predicted"/>
<dbReference type="EMBL" id="CAXHTA020000010">
    <property type="protein sequence ID" value="CAL5224209.1"/>
    <property type="molecule type" value="Genomic_DNA"/>
</dbReference>
<gene>
    <name evidence="1" type="primary">g6854</name>
    <name evidence="1" type="ORF">VP750_LOCUS5868</name>
</gene>
<evidence type="ECO:0000313" key="2">
    <source>
        <dbReference type="Proteomes" id="UP001497392"/>
    </source>
</evidence>
<evidence type="ECO:0000313" key="1">
    <source>
        <dbReference type="EMBL" id="CAL5224209.1"/>
    </source>
</evidence>
<dbReference type="Proteomes" id="UP001497392">
    <property type="component" value="Unassembled WGS sequence"/>
</dbReference>
<keyword evidence="2" id="KW-1185">Reference proteome</keyword>
<reference evidence="1 2" key="1">
    <citation type="submission" date="2024-06" db="EMBL/GenBank/DDBJ databases">
        <authorList>
            <person name="Kraege A."/>
            <person name="Thomma B."/>
        </authorList>
    </citation>
    <scope>NUCLEOTIDE SEQUENCE [LARGE SCALE GENOMIC DNA]</scope>
</reference>
<accession>A0ABP1FYX9</accession>
<protein>
    <submittedName>
        <fullName evidence="1">G6854 protein</fullName>
    </submittedName>
</protein>
<name>A0ABP1FYX9_9CHLO</name>
<organism evidence="1 2">
    <name type="scientific">Coccomyxa viridis</name>
    <dbReference type="NCBI Taxonomy" id="1274662"/>
    <lineage>
        <taxon>Eukaryota</taxon>
        <taxon>Viridiplantae</taxon>
        <taxon>Chlorophyta</taxon>
        <taxon>core chlorophytes</taxon>
        <taxon>Trebouxiophyceae</taxon>
        <taxon>Trebouxiophyceae incertae sedis</taxon>
        <taxon>Coccomyxaceae</taxon>
        <taxon>Coccomyxa</taxon>
    </lineage>
</organism>